<dbReference type="InterPro" id="IPR014905">
    <property type="entry name" value="HIRAN"/>
</dbReference>
<keyword evidence="5" id="KW-1185">Reference proteome</keyword>
<organism evidence="4 5">
    <name type="scientific">Paratractidigestivibacter faecalis</name>
    <dbReference type="NCBI Taxonomy" id="2292441"/>
    <lineage>
        <taxon>Bacteria</taxon>
        <taxon>Bacillati</taxon>
        <taxon>Actinomycetota</taxon>
        <taxon>Coriobacteriia</taxon>
        <taxon>Coriobacteriales</taxon>
        <taxon>Atopobiaceae</taxon>
        <taxon>Paratractidigestivibacter</taxon>
    </lineage>
</organism>
<evidence type="ECO:0000256" key="2">
    <source>
        <dbReference type="ARBA" id="ARBA00022801"/>
    </source>
</evidence>
<reference evidence="4 5" key="1">
    <citation type="submission" date="2024-04" db="EMBL/GenBank/DDBJ databases">
        <title>Human intestinal bacterial collection.</title>
        <authorList>
            <person name="Pauvert C."/>
            <person name="Hitch T.C.A."/>
            <person name="Clavel T."/>
        </authorList>
    </citation>
    <scope>NUCLEOTIDE SEQUENCE [LARGE SCALE GENOMIC DNA]</scope>
    <source>
        <strain evidence="4 5">CLA-AA-H197</strain>
    </source>
</reference>
<evidence type="ECO:0000256" key="1">
    <source>
        <dbReference type="ARBA" id="ARBA00022723"/>
    </source>
</evidence>
<protein>
    <submittedName>
        <fullName evidence="4">HIRAN domain-containing protein</fullName>
    </submittedName>
</protein>
<keyword evidence="1" id="KW-0479">Metal-binding</keyword>
<sequence>MKSYEPSRHLISFHVAGFQHWDGATVLSKLSPGCQLDLVPEFDNPHDPEAIALYTDGVKIGYVPADKNGLISTLAFFGHTDVFECRVLQVAPEKDPWEQVRVGIYVVDAR</sequence>
<dbReference type="Pfam" id="PF08797">
    <property type="entry name" value="HIRAN"/>
    <property type="match status" value="1"/>
</dbReference>
<evidence type="ECO:0000313" key="5">
    <source>
        <dbReference type="Proteomes" id="UP001478817"/>
    </source>
</evidence>
<keyword evidence="2" id="KW-0378">Hydrolase</keyword>
<comment type="caution">
    <text evidence="4">The sequence shown here is derived from an EMBL/GenBank/DDBJ whole genome shotgun (WGS) entry which is preliminary data.</text>
</comment>
<accession>A0ABV1II87</accession>
<feature type="domain" description="HIRAN" evidence="3">
    <location>
        <begin position="8"/>
        <end position="108"/>
    </location>
</feature>
<dbReference type="Proteomes" id="UP001478817">
    <property type="component" value="Unassembled WGS sequence"/>
</dbReference>
<gene>
    <name evidence="4" type="ORF">AAAT05_09710</name>
</gene>
<proteinExistence type="predicted"/>
<name>A0ABV1II87_9ACTN</name>
<dbReference type="EMBL" id="JBBNGS010000029">
    <property type="protein sequence ID" value="MEQ2638610.1"/>
    <property type="molecule type" value="Genomic_DNA"/>
</dbReference>
<dbReference type="SMART" id="SM00910">
    <property type="entry name" value="HIRAN"/>
    <property type="match status" value="1"/>
</dbReference>
<evidence type="ECO:0000313" key="4">
    <source>
        <dbReference type="EMBL" id="MEQ2638610.1"/>
    </source>
</evidence>
<dbReference type="RefSeq" id="WP_349183288.1">
    <property type="nucleotide sequence ID" value="NZ_JBBNGS010000029.1"/>
</dbReference>
<evidence type="ECO:0000259" key="3">
    <source>
        <dbReference type="SMART" id="SM00910"/>
    </source>
</evidence>
<dbReference type="Gene3D" id="3.30.70.2330">
    <property type="match status" value="1"/>
</dbReference>